<dbReference type="Pfam" id="PF18962">
    <property type="entry name" value="Por_Secre_tail"/>
    <property type="match status" value="1"/>
</dbReference>
<dbReference type="GO" id="GO:0016020">
    <property type="term" value="C:membrane"/>
    <property type="evidence" value="ECO:0007669"/>
    <property type="project" value="UniProtKB-SubCell"/>
</dbReference>
<dbReference type="Gene3D" id="2.130.10.10">
    <property type="entry name" value="YVTN repeat-like/Quinoprotein amine dehydrogenase"/>
    <property type="match status" value="1"/>
</dbReference>
<dbReference type="InterPro" id="IPR015943">
    <property type="entry name" value="WD40/YVTN_repeat-like_dom_sf"/>
</dbReference>
<protein>
    <submittedName>
        <fullName evidence="7">T9SS type A sorting domain-containing protein</fullName>
    </submittedName>
</protein>
<evidence type="ECO:0000256" key="3">
    <source>
        <dbReference type="ARBA" id="ARBA00022989"/>
    </source>
</evidence>
<evidence type="ECO:0000256" key="4">
    <source>
        <dbReference type="ARBA" id="ARBA00023136"/>
    </source>
</evidence>
<dbReference type="Gene3D" id="2.60.40.4070">
    <property type="match status" value="1"/>
</dbReference>
<dbReference type="PANTHER" id="PTHR21419">
    <property type="match status" value="1"/>
</dbReference>
<reference evidence="7 8" key="1">
    <citation type="submission" date="2019-03" db="EMBL/GenBank/DDBJ databases">
        <title>Metabolic potential of uncultured bacteria and archaea associated with petroleum seepage in deep-sea sediments.</title>
        <authorList>
            <person name="Dong X."/>
            <person name="Hubert C."/>
        </authorList>
    </citation>
    <scope>NUCLEOTIDE SEQUENCE [LARGE SCALE GENOMIC DNA]</scope>
    <source>
        <strain evidence="7">E44_bin18</strain>
    </source>
</reference>
<evidence type="ECO:0000256" key="2">
    <source>
        <dbReference type="ARBA" id="ARBA00022692"/>
    </source>
</evidence>
<dbReference type="SUPFAM" id="SSF69318">
    <property type="entry name" value="Integrin alpha N-terminal domain"/>
    <property type="match status" value="1"/>
</dbReference>
<dbReference type="AlphaFoldDB" id="A0A523UVI9"/>
<accession>A0A523UVI9</accession>
<proteinExistence type="predicted"/>
<feature type="transmembrane region" description="Helical" evidence="5">
    <location>
        <begin position="20"/>
        <end position="42"/>
    </location>
</feature>
<dbReference type="PANTHER" id="PTHR21419:SF30">
    <property type="entry name" value="IG-LIKE DOMAIN-CONTAINING PROTEIN"/>
    <property type="match status" value="1"/>
</dbReference>
<comment type="caution">
    <text evidence="7">The sequence shown here is derived from an EMBL/GenBank/DDBJ whole genome shotgun (WGS) entry which is preliminary data.</text>
</comment>
<keyword evidence="2 5" id="KW-0812">Transmembrane</keyword>
<sequence>MTCVGQGAINSIVPRKERILIVYLRFSVLLTLVLLVSSSSFAQYSVGWIYDSPDTINGFAIGDLDNDGYKEIVLYNLRGPLIVLNHDKSVRWTIQAPPGAELRGSPGIANLDQDSTLEVIVEWYGYGVCVYDWDSTLVWCDTTVFGTGDYGSAPAIADVNNDDTVDVLVADYLGHITCFNGQTGSIVWQYVPAPSDSDIFLGHATIEDLDHDGAYEVLAYGADPGMVHCVNGEDGSLEWLYNVWVNNNDYGFGTGPGVGDIDGDSLEEVIIVGYSSGNIIALEENGFFKWEYTAGDFYGDYFQFTSPSIADVDTSSPGLEVVACGETDNVYVISNSGAEQWVHAYDGGEWQPSLSDLDEDGRFEIIAASWFDTLFVLDADSRTTEWTFSTGDNGFLWPYALIDDIDNDNLAELIVGDWATQKLYMLDLECALNGAWPTFMHNNRRTGHPDDLPVGIEEVNSSRPLPNHFSLTAYPNPCHGLLAVEYTLPHSSAISLLIYDVAGRKIRTLHSGQRKPGTYTARVQKLTSGVYFLKLAAEGSATTLKIVMTQ</sequence>
<dbReference type="InterPro" id="IPR026444">
    <property type="entry name" value="Secre_tail"/>
</dbReference>
<dbReference type="Proteomes" id="UP000315525">
    <property type="component" value="Unassembled WGS sequence"/>
</dbReference>
<gene>
    <name evidence="7" type="ORF">E3J62_04630</name>
</gene>
<name>A0A523UVI9_UNCT6</name>
<dbReference type="NCBIfam" id="TIGR04183">
    <property type="entry name" value="Por_Secre_tail"/>
    <property type="match status" value="1"/>
</dbReference>
<evidence type="ECO:0000313" key="7">
    <source>
        <dbReference type="EMBL" id="TET46301.1"/>
    </source>
</evidence>
<evidence type="ECO:0000256" key="1">
    <source>
        <dbReference type="ARBA" id="ARBA00004167"/>
    </source>
</evidence>
<keyword evidence="4 5" id="KW-0472">Membrane</keyword>
<evidence type="ECO:0000256" key="5">
    <source>
        <dbReference type="SAM" id="Phobius"/>
    </source>
</evidence>
<evidence type="ECO:0000259" key="6">
    <source>
        <dbReference type="Pfam" id="PF18962"/>
    </source>
</evidence>
<dbReference type="InterPro" id="IPR028994">
    <property type="entry name" value="Integrin_alpha_N"/>
</dbReference>
<dbReference type="InterPro" id="IPR045232">
    <property type="entry name" value="FAM234"/>
</dbReference>
<comment type="subcellular location">
    <subcellularLocation>
        <location evidence="1">Membrane</location>
        <topology evidence="1">Single-pass membrane protein</topology>
    </subcellularLocation>
</comment>
<organism evidence="7 8">
    <name type="scientific">candidate division TA06 bacterium</name>
    <dbReference type="NCBI Taxonomy" id="2250710"/>
    <lineage>
        <taxon>Bacteria</taxon>
        <taxon>Bacteria division TA06</taxon>
    </lineage>
</organism>
<dbReference type="EMBL" id="SOJN01000059">
    <property type="protein sequence ID" value="TET46301.1"/>
    <property type="molecule type" value="Genomic_DNA"/>
</dbReference>
<evidence type="ECO:0000313" key="8">
    <source>
        <dbReference type="Proteomes" id="UP000315525"/>
    </source>
</evidence>
<feature type="domain" description="Secretion system C-terminal sorting" evidence="6">
    <location>
        <begin position="474"/>
        <end position="547"/>
    </location>
</feature>
<keyword evidence="3 5" id="KW-1133">Transmembrane helix</keyword>